<evidence type="ECO:0000313" key="1">
    <source>
        <dbReference type="EMBL" id="MDV2618199.1"/>
    </source>
</evidence>
<protein>
    <submittedName>
        <fullName evidence="2">AvrD family protein</fullName>
    </submittedName>
</protein>
<reference evidence="2 4" key="1">
    <citation type="submission" date="2023-10" db="EMBL/GenBank/DDBJ databases">
        <title>Production of high quality cheese from raw caw milk (raw cheese).</title>
        <authorList>
            <person name="Samouris G."/>
        </authorList>
    </citation>
    <scope>NUCLEOTIDE SEQUENCE</scope>
    <source>
        <strain evidence="2">M17-3</strain>
        <strain evidence="1 4">MRS-5</strain>
    </source>
</reference>
<comment type="caution">
    <text evidence="2">The sequence shown here is derived from an EMBL/GenBank/DDBJ whole genome shotgun (WGS) entry which is preliminary data.</text>
</comment>
<dbReference type="Pfam" id="PF05655">
    <property type="entry name" value="AvrD"/>
    <property type="match status" value="1"/>
</dbReference>
<evidence type="ECO:0000313" key="3">
    <source>
        <dbReference type="Proteomes" id="UP001186047"/>
    </source>
</evidence>
<organism evidence="2 3">
    <name type="scientific">Lactococcus lactis</name>
    <dbReference type="NCBI Taxonomy" id="1358"/>
    <lineage>
        <taxon>Bacteria</taxon>
        <taxon>Bacillati</taxon>
        <taxon>Bacillota</taxon>
        <taxon>Bacilli</taxon>
        <taxon>Lactobacillales</taxon>
        <taxon>Streptococcaceae</taxon>
        <taxon>Lactococcus</taxon>
    </lineage>
</organism>
<dbReference type="AlphaFoldDB" id="A0AAE4NNY7"/>
<sequence length="314" mass="35959">MFVDKYLGLYEQRYFGAGHKRTKYSILDSYISDEQFVMSAKIEQEGVWSQKGQSKKKQHLSTVDGIILSGMLVEKYLEITCENCSDWMLQSFEVHAASNPVEDVNHIVLYLDFDKSSLLEKRYAVNVSGMRVDLSFEQIKIEEQTNHGQQNYFSSHLKNSMLDLTDIHFISDDLVEADTQWMHQKMEYSGLGSAHTNEISLLEWLISFSQLCELMVYNHDKVSREESENLWMRSVKAEINISSLGLPNLETIHSFGKIDKAKIITKGGNSWSMLNVTTGTSDNQVLFTAKVAHILPSASIEMKHQVKKYCLMTK</sequence>
<dbReference type="Proteomes" id="UP001186047">
    <property type="component" value="Unassembled WGS sequence"/>
</dbReference>
<dbReference type="EMBL" id="JAWHVN010000024">
    <property type="protein sequence ID" value="MDV2618199.1"/>
    <property type="molecule type" value="Genomic_DNA"/>
</dbReference>
<proteinExistence type="predicted"/>
<dbReference type="RefSeq" id="WP_012897788.1">
    <property type="nucleotide sequence ID" value="NZ_CP059049.1"/>
</dbReference>
<name>A0AAE4NNY7_9LACT</name>
<accession>A0AAE4NNY7</accession>
<dbReference type="Proteomes" id="UP001186159">
    <property type="component" value="Unassembled WGS sequence"/>
</dbReference>
<dbReference type="EMBL" id="JAWHVL010000006">
    <property type="protein sequence ID" value="MDV2631765.1"/>
    <property type="molecule type" value="Genomic_DNA"/>
</dbReference>
<evidence type="ECO:0000313" key="4">
    <source>
        <dbReference type="Proteomes" id="UP001186159"/>
    </source>
</evidence>
<gene>
    <name evidence="1" type="ORF">RZO27_03515</name>
    <name evidence="2" type="ORF">RZO31_02575</name>
</gene>
<evidence type="ECO:0000313" key="2">
    <source>
        <dbReference type="EMBL" id="MDV2631765.1"/>
    </source>
</evidence>
<dbReference type="InterPro" id="IPR008799">
    <property type="entry name" value="Pseudomon_AvrD"/>
</dbReference>